<keyword evidence="7" id="KW-1185">Reference proteome</keyword>
<dbReference type="InterPro" id="IPR017896">
    <property type="entry name" value="4Fe4S_Fe-S-bd"/>
</dbReference>
<dbReference type="EMBL" id="SVCM01000067">
    <property type="protein sequence ID" value="MBE6059659.1"/>
    <property type="molecule type" value="Genomic_DNA"/>
</dbReference>
<reference evidence="6" key="2">
    <citation type="submission" date="2019-04" db="EMBL/GenBank/DDBJ databases">
        <title>Evolution of Biomass-Degrading Anaerobic Consortia Revealed by Metagenomics.</title>
        <authorList>
            <person name="Peng X."/>
        </authorList>
    </citation>
    <scope>NUCLEOTIDE SEQUENCE</scope>
    <source>
        <strain evidence="6">SIG254</strain>
    </source>
</reference>
<feature type="domain" description="4Fe-4S ferredoxin-type" evidence="4">
    <location>
        <begin position="2"/>
        <end position="31"/>
    </location>
</feature>
<gene>
    <name evidence="6" type="ORF">E7215_05720</name>
    <name evidence="5" type="ORF">IO99_11615</name>
</gene>
<dbReference type="RefSeq" id="WP_035133400.1">
    <property type="nucleotide sequence ID" value="NZ_JBQHQR010000003.1"/>
</dbReference>
<dbReference type="GO" id="GO:0046872">
    <property type="term" value="F:metal ion binding"/>
    <property type="evidence" value="ECO:0007669"/>
    <property type="project" value="UniProtKB-KW"/>
</dbReference>
<dbReference type="Pfam" id="PF12838">
    <property type="entry name" value="Fer4_7"/>
    <property type="match status" value="1"/>
</dbReference>
<dbReference type="STRING" id="318464.IO99_11615"/>
<protein>
    <submittedName>
        <fullName evidence="5">2-oxoacid:acceptor oxidoreductase</fullName>
    </submittedName>
    <submittedName>
        <fullName evidence="6">4Fe-4S dicluster domain-containing protein</fullName>
    </submittedName>
</protein>
<evidence type="ECO:0000313" key="5">
    <source>
        <dbReference type="EMBL" id="KEZ86019.1"/>
    </source>
</evidence>
<dbReference type="InterPro" id="IPR017900">
    <property type="entry name" value="4Fe4S_Fe_S_CS"/>
</dbReference>
<dbReference type="PANTHER" id="PTHR43122">
    <property type="entry name" value="FERREDOXIN SUBUNIT OF PYRUVATE:FLAVODOXIN OXIDOREDUCTASE-RELATED"/>
    <property type="match status" value="1"/>
</dbReference>
<reference evidence="5 7" key="1">
    <citation type="submission" date="2014-07" db="EMBL/GenBank/DDBJ databases">
        <title>Draft genome of Clostridium sulfidigenes 113A isolated from sediments associated with methane hydrate from Krishna Godavari basin.</title>
        <authorList>
            <person name="Honkalas V.S."/>
            <person name="Dabir A.P."/>
            <person name="Arora P."/>
            <person name="Dhakephalkar P.K."/>
        </authorList>
    </citation>
    <scope>NUCLEOTIDE SEQUENCE [LARGE SCALE GENOMIC DNA]</scope>
    <source>
        <strain evidence="5 7">113A</strain>
    </source>
</reference>
<dbReference type="Proteomes" id="UP000028542">
    <property type="component" value="Unassembled WGS sequence"/>
</dbReference>
<dbReference type="AlphaFoldDB" id="A0A084JAN5"/>
<evidence type="ECO:0000313" key="7">
    <source>
        <dbReference type="Proteomes" id="UP000028542"/>
    </source>
</evidence>
<dbReference type="SUPFAM" id="SSF54862">
    <property type="entry name" value="4Fe-4S ferredoxins"/>
    <property type="match status" value="1"/>
</dbReference>
<dbReference type="Proteomes" id="UP000768462">
    <property type="component" value="Unassembled WGS sequence"/>
</dbReference>
<dbReference type="Gene3D" id="3.30.70.3270">
    <property type="match status" value="1"/>
</dbReference>
<dbReference type="GO" id="GO:0051536">
    <property type="term" value="F:iron-sulfur cluster binding"/>
    <property type="evidence" value="ECO:0007669"/>
    <property type="project" value="UniProtKB-KW"/>
</dbReference>
<evidence type="ECO:0000259" key="4">
    <source>
        <dbReference type="PROSITE" id="PS51379"/>
    </source>
</evidence>
<keyword evidence="2" id="KW-0408">Iron</keyword>
<dbReference type="PROSITE" id="PS00198">
    <property type="entry name" value="4FE4S_FER_1"/>
    <property type="match status" value="2"/>
</dbReference>
<feature type="domain" description="4Fe-4S ferredoxin-type" evidence="4">
    <location>
        <begin position="41"/>
        <end position="69"/>
    </location>
</feature>
<evidence type="ECO:0000256" key="3">
    <source>
        <dbReference type="ARBA" id="ARBA00023014"/>
    </source>
</evidence>
<accession>A0A084JAN5</accession>
<keyword evidence="1" id="KW-0479">Metal-binding</keyword>
<dbReference type="Gene3D" id="3.30.70.20">
    <property type="match status" value="1"/>
</dbReference>
<dbReference type="eggNOG" id="COG3383">
    <property type="taxonomic scope" value="Bacteria"/>
</dbReference>
<evidence type="ECO:0000313" key="6">
    <source>
        <dbReference type="EMBL" id="MBE6059659.1"/>
    </source>
</evidence>
<keyword evidence="3" id="KW-0411">Iron-sulfur</keyword>
<dbReference type="EMBL" id="JPMD01000027">
    <property type="protein sequence ID" value="KEZ86019.1"/>
    <property type="molecule type" value="Genomic_DNA"/>
</dbReference>
<comment type="caution">
    <text evidence="5">The sequence shown here is derived from an EMBL/GenBank/DDBJ whole genome shotgun (WGS) entry which is preliminary data.</text>
</comment>
<organism evidence="5 7">
    <name type="scientific">Clostridium sulfidigenes</name>
    <dbReference type="NCBI Taxonomy" id="318464"/>
    <lineage>
        <taxon>Bacteria</taxon>
        <taxon>Bacillati</taxon>
        <taxon>Bacillota</taxon>
        <taxon>Clostridia</taxon>
        <taxon>Eubacteriales</taxon>
        <taxon>Clostridiaceae</taxon>
        <taxon>Clostridium</taxon>
    </lineage>
</organism>
<proteinExistence type="predicted"/>
<evidence type="ECO:0000256" key="1">
    <source>
        <dbReference type="ARBA" id="ARBA00022723"/>
    </source>
</evidence>
<dbReference type="PROSITE" id="PS51379">
    <property type="entry name" value="4FE4S_FER_2"/>
    <property type="match status" value="2"/>
</dbReference>
<evidence type="ECO:0000256" key="2">
    <source>
        <dbReference type="ARBA" id="ARBA00023004"/>
    </source>
</evidence>
<sequence length="69" mass="7599">MAKVTFREERCKGCGQCIIACPKQIITYSEELNVKGYHPATVTEENMPKCIGCASCGKMCPDLVITVEK</sequence>
<name>A0A084JAN5_9CLOT</name>
<dbReference type="PANTHER" id="PTHR43122:SF2">
    <property type="entry name" value="FERREDOXIN SUBUNIT OF PYRUVATE:FLAVODOXIN OXIDOREDUCTASE"/>
    <property type="match status" value="1"/>
</dbReference>